<evidence type="ECO:0000313" key="3">
    <source>
        <dbReference type="Proteomes" id="UP000193144"/>
    </source>
</evidence>
<feature type="compositionally biased region" description="Polar residues" evidence="1">
    <location>
        <begin position="37"/>
        <end position="70"/>
    </location>
</feature>
<dbReference type="EMBL" id="MCFA01000333">
    <property type="protein sequence ID" value="ORX93638.1"/>
    <property type="molecule type" value="Genomic_DNA"/>
</dbReference>
<proteinExistence type="predicted"/>
<comment type="caution">
    <text evidence="2">The sequence shown here is derived from an EMBL/GenBank/DDBJ whole genome shotgun (WGS) entry which is preliminary data.</text>
</comment>
<reference evidence="2 3" key="1">
    <citation type="submission" date="2016-07" db="EMBL/GenBank/DDBJ databases">
        <title>Pervasive Adenine N6-methylation of Active Genes in Fungi.</title>
        <authorList>
            <consortium name="DOE Joint Genome Institute"/>
            <person name="Mondo S.J."/>
            <person name="Dannebaum R.O."/>
            <person name="Kuo R.C."/>
            <person name="Labutti K."/>
            <person name="Haridas S."/>
            <person name="Kuo A."/>
            <person name="Salamov A."/>
            <person name="Ahrendt S.R."/>
            <person name="Lipzen A."/>
            <person name="Sullivan W."/>
            <person name="Andreopoulos W.B."/>
            <person name="Clum A."/>
            <person name="Lindquist E."/>
            <person name="Daum C."/>
            <person name="Ramamoorthy G.K."/>
            <person name="Gryganskyi A."/>
            <person name="Culley D."/>
            <person name="Magnuson J.K."/>
            <person name="James T.Y."/>
            <person name="O'Malley M.A."/>
            <person name="Stajich J.E."/>
            <person name="Spatafora J.W."/>
            <person name="Visel A."/>
            <person name="Grigoriev I.V."/>
        </authorList>
    </citation>
    <scope>NUCLEOTIDE SEQUENCE [LARGE SCALE GENOMIC DNA]</scope>
    <source>
        <strain evidence="2 3">CBS 115471</strain>
    </source>
</reference>
<protein>
    <submittedName>
        <fullName evidence="2">Uncharacterized protein</fullName>
    </submittedName>
</protein>
<evidence type="ECO:0000256" key="1">
    <source>
        <dbReference type="SAM" id="MobiDB-lite"/>
    </source>
</evidence>
<dbReference type="Proteomes" id="UP000193144">
    <property type="component" value="Unassembled WGS sequence"/>
</dbReference>
<evidence type="ECO:0000313" key="2">
    <source>
        <dbReference type="EMBL" id="ORX93638.1"/>
    </source>
</evidence>
<organism evidence="2 3">
    <name type="scientific">Clohesyomyces aquaticus</name>
    <dbReference type="NCBI Taxonomy" id="1231657"/>
    <lineage>
        <taxon>Eukaryota</taxon>
        <taxon>Fungi</taxon>
        <taxon>Dikarya</taxon>
        <taxon>Ascomycota</taxon>
        <taxon>Pezizomycotina</taxon>
        <taxon>Dothideomycetes</taxon>
        <taxon>Pleosporomycetidae</taxon>
        <taxon>Pleosporales</taxon>
        <taxon>Lindgomycetaceae</taxon>
        <taxon>Clohesyomyces</taxon>
    </lineage>
</organism>
<gene>
    <name evidence="2" type="ORF">BCR34DRAFT_608501</name>
</gene>
<keyword evidence="3" id="KW-1185">Reference proteome</keyword>
<dbReference type="AlphaFoldDB" id="A0A1Y1Y6M6"/>
<feature type="compositionally biased region" description="Basic and acidic residues" evidence="1">
    <location>
        <begin position="81"/>
        <end position="91"/>
    </location>
</feature>
<feature type="region of interest" description="Disordered" evidence="1">
    <location>
        <begin position="17"/>
        <end position="91"/>
    </location>
</feature>
<name>A0A1Y1Y6M6_9PLEO</name>
<accession>A0A1Y1Y6M6</accession>
<sequence>MNPRDCLPPYFDVTKVEEYPQYGHDNPDQGHIPASQGDPTTASSPSNNSAHQGQDLTPPSQDDPATSSRPTPTPHNALGKSQDHSPTRVDGDSIMPPKAWVYFETPSLGPWYPVPLPTKYFLYTKKNHVGLNWIVHVGDCLETPSDWVALAMAILSKEQWSVVRVATGDLGWWLVPRPMGSKMSPILIRVMAIPYSEQDSTEATCLAEPLPNPYLHLYSFDVHTAGY</sequence>